<dbReference type="AlphaFoldDB" id="A0A2P6PMG0"/>
<dbReference type="InterPro" id="IPR011009">
    <property type="entry name" value="Kinase-like_dom_sf"/>
</dbReference>
<evidence type="ECO:0000256" key="3">
    <source>
        <dbReference type="ARBA" id="ARBA00022679"/>
    </source>
</evidence>
<gene>
    <name evidence="10" type="ORF">RchiOBHm_Chr6g0257841</name>
</gene>
<dbReference type="InterPro" id="IPR050528">
    <property type="entry name" value="L-type_Lectin-RKs"/>
</dbReference>
<keyword evidence="11" id="KW-1185">Reference proteome</keyword>
<evidence type="ECO:0000256" key="1">
    <source>
        <dbReference type="ARBA" id="ARBA00012513"/>
    </source>
</evidence>
<comment type="caution">
    <text evidence="10">The sequence shown here is derived from an EMBL/GenBank/DDBJ whole genome shotgun (WGS) entry which is preliminary data.</text>
</comment>
<dbReference type="PROSITE" id="PS00108">
    <property type="entry name" value="PROTEIN_KINASE_ST"/>
    <property type="match status" value="1"/>
</dbReference>
<evidence type="ECO:0000313" key="10">
    <source>
        <dbReference type="EMBL" id="PRQ23123.1"/>
    </source>
</evidence>
<dbReference type="Gene3D" id="3.30.200.20">
    <property type="entry name" value="Phosphorylase Kinase, domain 1"/>
    <property type="match status" value="1"/>
</dbReference>
<keyword evidence="3 10" id="KW-0808">Transferase</keyword>
<dbReference type="OMA" id="RIWASYE"/>
<dbReference type="SMART" id="SM00220">
    <property type="entry name" value="S_TKc"/>
    <property type="match status" value="1"/>
</dbReference>
<dbReference type="EMBL" id="PDCK01000044">
    <property type="protein sequence ID" value="PRQ23123.1"/>
    <property type="molecule type" value="Genomic_DNA"/>
</dbReference>
<dbReference type="EC" id="2.7.11.1" evidence="1"/>
<evidence type="ECO:0000256" key="7">
    <source>
        <dbReference type="ARBA" id="ARBA00047899"/>
    </source>
</evidence>
<keyword evidence="4" id="KW-0547">Nucleotide-binding</keyword>
<dbReference type="Gene3D" id="1.10.510.10">
    <property type="entry name" value="Transferase(Phosphotransferase) domain 1"/>
    <property type="match status" value="1"/>
</dbReference>
<evidence type="ECO:0000313" key="11">
    <source>
        <dbReference type="Proteomes" id="UP000238479"/>
    </source>
</evidence>
<evidence type="ECO:0000256" key="8">
    <source>
        <dbReference type="ARBA" id="ARBA00048679"/>
    </source>
</evidence>
<evidence type="ECO:0000259" key="9">
    <source>
        <dbReference type="PROSITE" id="PS50011"/>
    </source>
</evidence>
<reference evidence="10 11" key="1">
    <citation type="journal article" date="2018" name="Nat. Genet.">
        <title>The Rosa genome provides new insights in the design of modern roses.</title>
        <authorList>
            <person name="Bendahmane M."/>
        </authorList>
    </citation>
    <scope>NUCLEOTIDE SEQUENCE [LARGE SCALE GENOMIC DNA]</scope>
    <source>
        <strain evidence="11">cv. Old Blush</strain>
    </source>
</reference>
<evidence type="ECO:0000256" key="6">
    <source>
        <dbReference type="ARBA" id="ARBA00022840"/>
    </source>
</evidence>
<keyword evidence="5" id="KW-0418">Kinase</keyword>
<dbReference type="FunFam" id="1.10.510.10:FF:001023">
    <property type="entry name" value="Os07g0541700 protein"/>
    <property type="match status" value="1"/>
</dbReference>
<evidence type="ECO:0000256" key="4">
    <source>
        <dbReference type="ARBA" id="ARBA00022741"/>
    </source>
</evidence>
<protein>
    <recommendedName>
        <fullName evidence="1">non-specific serine/threonine protein kinase</fullName>
        <ecNumber evidence="1">2.7.11.1</ecNumber>
    </recommendedName>
</protein>
<dbReference type="Gramene" id="PRQ23123">
    <property type="protein sequence ID" value="PRQ23123"/>
    <property type="gene ID" value="RchiOBHm_Chr6g0257841"/>
</dbReference>
<dbReference type="PANTHER" id="PTHR27007">
    <property type="match status" value="1"/>
</dbReference>
<accession>A0A2P6PMG0</accession>
<dbReference type="InterPro" id="IPR008271">
    <property type="entry name" value="Ser/Thr_kinase_AS"/>
</dbReference>
<dbReference type="Proteomes" id="UP000238479">
    <property type="component" value="Chromosome 6"/>
</dbReference>
<keyword evidence="6" id="KW-0067">ATP-binding</keyword>
<keyword evidence="2" id="KW-0723">Serine/threonine-protein kinase</keyword>
<name>A0A2P6PMG0_ROSCH</name>
<dbReference type="Pfam" id="PF00069">
    <property type="entry name" value="Pkinase"/>
    <property type="match status" value="1"/>
</dbReference>
<evidence type="ECO:0000256" key="2">
    <source>
        <dbReference type="ARBA" id="ARBA00022527"/>
    </source>
</evidence>
<dbReference type="PROSITE" id="PS50011">
    <property type="entry name" value="PROTEIN_KINASE_DOM"/>
    <property type="match status" value="1"/>
</dbReference>
<comment type="catalytic activity">
    <reaction evidence="7">
        <text>L-threonyl-[protein] + ATP = O-phospho-L-threonyl-[protein] + ADP + H(+)</text>
        <dbReference type="Rhea" id="RHEA:46608"/>
        <dbReference type="Rhea" id="RHEA-COMP:11060"/>
        <dbReference type="Rhea" id="RHEA-COMP:11605"/>
        <dbReference type="ChEBI" id="CHEBI:15378"/>
        <dbReference type="ChEBI" id="CHEBI:30013"/>
        <dbReference type="ChEBI" id="CHEBI:30616"/>
        <dbReference type="ChEBI" id="CHEBI:61977"/>
        <dbReference type="ChEBI" id="CHEBI:456216"/>
        <dbReference type="EC" id="2.7.11.1"/>
    </reaction>
</comment>
<sequence length="185" mass="21104">MIFVLHTRLGHGGSGQVYKGFVQDVGGAVTVKRIFAQSEQYEKIFTNEVKIISRIIHRYLVQFIGWCHEQGECLLVYAYMPNSSLDEHLFGCRTSLLWDFRYKIALGLASAIHYLHEDAEQWVLHRDIKSANVLLDNDSNTKLGDFGIAKLMDSWFRTQTAGVVWTFGYMTPEYANGGRTSKESD</sequence>
<comment type="catalytic activity">
    <reaction evidence="8">
        <text>L-seryl-[protein] + ATP = O-phospho-L-seryl-[protein] + ADP + H(+)</text>
        <dbReference type="Rhea" id="RHEA:17989"/>
        <dbReference type="Rhea" id="RHEA-COMP:9863"/>
        <dbReference type="Rhea" id="RHEA-COMP:11604"/>
        <dbReference type="ChEBI" id="CHEBI:15378"/>
        <dbReference type="ChEBI" id="CHEBI:29999"/>
        <dbReference type="ChEBI" id="CHEBI:30616"/>
        <dbReference type="ChEBI" id="CHEBI:83421"/>
        <dbReference type="ChEBI" id="CHEBI:456216"/>
        <dbReference type="EC" id="2.7.11.1"/>
    </reaction>
</comment>
<dbReference type="SUPFAM" id="SSF56112">
    <property type="entry name" value="Protein kinase-like (PK-like)"/>
    <property type="match status" value="1"/>
</dbReference>
<feature type="domain" description="Protein kinase" evidence="9">
    <location>
        <begin position="3"/>
        <end position="185"/>
    </location>
</feature>
<evidence type="ECO:0000256" key="5">
    <source>
        <dbReference type="ARBA" id="ARBA00022777"/>
    </source>
</evidence>
<organism evidence="10 11">
    <name type="scientific">Rosa chinensis</name>
    <name type="common">China rose</name>
    <dbReference type="NCBI Taxonomy" id="74649"/>
    <lineage>
        <taxon>Eukaryota</taxon>
        <taxon>Viridiplantae</taxon>
        <taxon>Streptophyta</taxon>
        <taxon>Embryophyta</taxon>
        <taxon>Tracheophyta</taxon>
        <taxon>Spermatophyta</taxon>
        <taxon>Magnoliopsida</taxon>
        <taxon>eudicotyledons</taxon>
        <taxon>Gunneridae</taxon>
        <taxon>Pentapetalae</taxon>
        <taxon>rosids</taxon>
        <taxon>fabids</taxon>
        <taxon>Rosales</taxon>
        <taxon>Rosaceae</taxon>
        <taxon>Rosoideae</taxon>
        <taxon>Rosoideae incertae sedis</taxon>
        <taxon>Rosa</taxon>
    </lineage>
</organism>
<dbReference type="InterPro" id="IPR000719">
    <property type="entry name" value="Prot_kinase_dom"/>
</dbReference>
<proteinExistence type="predicted"/>
<dbReference type="GO" id="GO:0004674">
    <property type="term" value="F:protein serine/threonine kinase activity"/>
    <property type="evidence" value="ECO:0007669"/>
    <property type="project" value="UniProtKB-KW"/>
</dbReference>
<dbReference type="GO" id="GO:0005524">
    <property type="term" value="F:ATP binding"/>
    <property type="evidence" value="ECO:0007669"/>
    <property type="project" value="UniProtKB-KW"/>
</dbReference>